<evidence type="ECO:0000256" key="7">
    <source>
        <dbReference type="ARBA" id="ARBA00023128"/>
    </source>
</evidence>
<keyword evidence="5" id="KW-0999">Mitochondrion inner membrane</keyword>
<accession>A0AAV1TDD0</accession>
<dbReference type="GO" id="GO:0005743">
    <property type="term" value="C:mitochondrial inner membrane"/>
    <property type="evidence" value="ECO:0007669"/>
    <property type="project" value="UniProtKB-SubCell"/>
</dbReference>
<evidence type="ECO:0000256" key="5">
    <source>
        <dbReference type="ARBA" id="ARBA00022792"/>
    </source>
</evidence>
<keyword evidence="8 10" id="KW-0472">Membrane</keyword>
<dbReference type="EMBL" id="CAKLBY020000039">
    <property type="protein sequence ID" value="CAK7912619.1"/>
    <property type="molecule type" value="Genomic_DNA"/>
</dbReference>
<comment type="caution">
    <text evidence="11">The sequence shown here is derived from an EMBL/GenBank/DDBJ whole genome shotgun (WGS) entry which is preliminary data.</text>
</comment>
<gene>
    <name evidence="11" type="ORF">PM001_LOCUS4592</name>
</gene>
<name>A0AAV1TDD0_9STRA</name>
<evidence type="ECO:0000256" key="1">
    <source>
        <dbReference type="ARBA" id="ARBA00004273"/>
    </source>
</evidence>
<dbReference type="PANTHER" id="PTHR31586">
    <property type="entry name" value="CYTOCHROME C OXIDASE PROTEIN 20"/>
    <property type="match status" value="1"/>
</dbReference>
<organism evidence="11 12">
    <name type="scientific">Peronospora matthiolae</name>
    <dbReference type="NCBI Taxonomy" id="2874970"/>
    <lineage>
        <taxon>Eukaryota</taxon>
        <taxon>Sar</taxon>
        <taxon>Stramenopiles</taxon>
        <taxon>Oomycota</taxon>
        <taxon>Peronosporomycetes</taxon>
        <taxon>Peronosporales</taxon>
        <taxon>Peronosporaceae</taxon>
        <taxon>Peronospora</taxon>
    </lineage>
</organism>
<dbReference type="InterPro" id="IPR022533">
    <property type="entry name" value="Cox20"/>
</dbReference>
<reference evidence="11" key="1">
    <citation type="submission" date="2024-01" db="EMBL/GenBank/DDBJ databases">
        <authorList>
            <person name="Webb A."/>
        </authorList>
    </citation>
    <scope>NUCLEOTIDE SEQUENCE</scope>
    <source>
        <strain evidence="11">Pm1</strain>
    </source>
</reference>
<protein>
    <recommendedName>
        <fullName evidence="3">Cytochrome c oxidase assembly protein COX20, mitochondrial</fullName>
    </recommendedName>
</protein>
<evidence type="ECO:0000256" key="8">
    <source>
        <dbReference type="ARBA" id="ARBA00023136"/>
    </source>
</evidence>
<keyword evidence="4 10" id="KW-0812">Transmembrane</keyword>
<comment type="subcellular location">
    <subcellularLocation>
        <location evidence="1">Mitochondrion inner membrane</location>
    </subcellularLocation>
</comment>
<dbReference type="GO" id="GO:0033617">
    <property type="term" value="P:mitochondrial respiratory chain complex IV assembly"/>
    <property type="evidence" value="ECO:0007669"/>
    <property type="project" value="InterPro"/>
</dbReference>
<dbReference type="Proteomes" id="UP001162060">
    <property type="component" value="Unassembled WGS sequence"/>
</dbReference>
<evidence type="ECO:0000313" key="12">
    <source>
        <dbReference type="Proteomes" id="UP001162060"/>
    </source>
</evidence>
<dbReference type="Pfam" id="PF12597">
    <property type="entry name" value="Cox20"/>
    <property type="match status" value="1"/>
</dbReference>
<comment type="similarity">
    <text evidence="2">Belongs to the COX20 family.</text>
</comment>
<keyword evidence="7" id="KW-0496">Mitochondrion</keyword>
<dbReference type="PANTHER" id="PTHR31586:SF1">
    <property type="entry name" value="CYTOCHROME C OXIDASE ASSEMBLY PROTEIN COX20, MITOCHONDRIAL"/>
    <property type="match status" value="1"/>
</dbReference>
<feature type="transmembrane region" description="Helical" evidence="10">
    <location>
        <begin position="64"/>
        <end position="82"/>
    </location>
</feature>
<evidence type="ECO:0000256" key="3">
    <source>
        <dbReference type="ARBA" id="ARBA00017689"/>
    </source>
</evidence>
<evidence type="ECO:0000256" key="2">
    <source>
        <dbReference type="ARBA" id="ARBA00009575"/>
    </source>
</evidence>
<evidence type="ECO:0000256" key="10">
    <source>
        <dbReference type="SAM" id="Phobius"/>
    </source>
</evidence>
<evidence type="ECO:0000256" key="6">
    <source>
        <dbReference type="ARBA" id="ARBA00022989"/>
    </source>
</evidence>
<proteinExistence type="inferred from homology"/>
<feature type="compositionally biased region" description="Basic and acidic residues" evidence="9">
    <location>
        <begin position="101"/>
        <end position="115"/>
    </location>
</feature>
<evidence type="ECO:0000256" key="4">
    <source>
        <dbReference type="ARBA" id="ARBA00022692"/>
    </source>
</evidence>
<feature type="region of interest" description="Disordered" evidence="9">
    <location>
        <begin position="101"/>
        <end position="128"/>
    </location>
</feature>
<keyword evidence="6 10" id="KW-1133">Transmembrane helix</keyword>
<dbReference type="AlphaFoldDB" id="A0AAV1TDD0"/>
<evidence type="ECO:0000313" key="11">
    <source>
        <dbReference type="EMBL" id="CAK7912619.1"/>
    </source>
</evidence>
<evidence type="ECO:0000256" key="9">
    <source>
        <dbReference type="SAM" id="MobiDB-lite"/>
    </source>
</evidence>
<sequence>MHVLQRKSNDFKIVNAVLHCKKSALQYVVLKNPPCFRSGLMWGIAMGTALGAHRFRITRSMRKACDGAVLAFGLIGSGSWLLCTTSYRVRARQTREFMEAMNDPKRKAEAQEFLRSRVHAPSSDDEQH</sequence>